<dbReference type="AlphaFoldDB" id="A0A426Z771"/>
<dbReference type="Pfam" id="PF05553">
    <property type="entry name" value="DUF761"/>
    <property type="match status" value="1"/>
</dbReference>
<dbReference type="InterPro" id="IPR008480">
    <property type="entry name" value="DUF761_pln"/>
</dbReference>
<evidence type="ECO:0000256" key="1">
    <source>
        <dbReference type="SAM" id="MobiDB-lite"/>
    </source>
</evidence>
<organism evidence="2 3">
    <name type="scientific">Ensete ventricosum</name>
    <name type="common">Abyssinian banana</name>
    <name type="synonym">Musa ensete</name>
    <dbReference type="NCBI Taxonomy" id="4639"/>
    <lineage>
        <taxon>Eukaryota</taxon>
        <taxon>Viridiplantae</taxon>
        <taxon>Streptophyta</taxon>
        <taxon>Embryophyta</taxon>
        <taxon>Tracheophyta</taxon>
        <taxon>Spermatophyta</taxon>
        <taxon>Magnoliopsida</taxon>
        <taxon>Liliopsida</taxon>
        <taxon>Zingiberales</taxon>
        <taxon>Musaceae</taxon>
        <taxon>Ensete</taxon>
    </lineage>
</organism>
<evidence type="ECO:0000313" key="3">
    <source>
        <dbReference type="Proteomes" id="UP000287651"/>
    </source>
</evidence>
<protein>
    <submittedName>
        <fullName evidence="2">Uncharacterized protein</fullName>
    </submittedName>
</protein>
<name>A0A426Z771_ENSVE</name>
<evidence type="ECO:0000313" key="2">
    <source>
        <dbReference type="EMBL" id="RRT59811.1"/>
    </source>
</evidence>
<accession>A0A426Z771</accession>
<comment type="caution">
    <text evidence="2">The sequence shown here is derived from an EMBL/GenBank/DDBJ whole genome shotgun (WGS) entry which is preliminary data.</text>
</comment>
<reference evidence="2 3" key="1">
    <citation type="journal article" date="2014" name="Agronomy (Basel)">
        <title>A Draft Genome Sequence for Ensete ventricosum, the Drought-Tolerant Tree Against Hunger.</title>
        <authorList>
            <person name="Harrison J."/>
            <person name="Moore K.A."/>
            <person name="Paszkiewicz K."/>
            <person name="Jones T."/>
            <person name="Grant M."/>
            <person name="Ambacheew D."/>
            <person name="Muzemil S."/>
            <person name="Studholme D.J."/>
        </authorList>
    </citation>
    <scope>NUCLEOTIDE SEQUENCE [LARGE SCALE GENOMIC DNA]</scope>
</reference>
<dbReference type="Proteomes" id="UP000287651">
    <property type="component" value="Unassembled WGS sequence"/>
</dbReference>
<feature type="region of interest" description="Disordered" evidence="1">
    <location>
        <begin position="112"/>
        <end position="137"/>
    </location>
</feature>
<sequence>MCPFVSLYRGSPAASKATPADNRQALDQMFSNAQNSLRNHVRFQEDGESRMTIMRNHVRFQEDDESRTTIMRNHVRFQEGGESRTATVYTGPRFPNLQMMFKKKSVLSFDEEAPNDEAVPVQPRVSGGGGSSEREEDVNMEANEFIKRRRHNLELQKLMSMKAVA</sequence>
<dbReference type="EMBL" id="AMZH03008055">
    <property type="protein sequence ID" value="RRT59811.1"/>
    <property type="molecule type" value="Genomic_DNA"/>
</dbReference>
<proteinExistence type="predicted"/>
<gene>
    <name evidence="2" type="ORF">B296_00044577</name>
</gene>